<keyword evidence="2" id="KW-0472">Membrane</keyword>
<sequence length="372" mass="42164">MYHDDNNNIQPQYSSSNKRDSVARRICRAEVIIPILLFTTILLAGFMAMGESLKTASYLRYSTVTGYFLQDEESTDPTKFDYVSTNFGLINRTYDSDINDFDATQWQRFERQVRALNRHAAPGTQYKVLFMGRHGEGFHNVAESWYGTEAWDCYWSLLDGNETTSWSDARLTPVGQTQAQTANQAWRTQLKNQIPFPESFYVSPLNRCLQTAFITFDGLVEPFRPVVKELLRETIGIHTCDRRSSKSAISAEYPAYKIEPGFSENDELWDAELRESDSAQDARLKKFLDDVFVHDDSQFVSFTAHSGAITSVLQVVGHRQFGLQTGGVIPVLVKAERVAGEEPERKIEPPTRKPECKGDPLKAGGSIRMLLN</sequence>
<evidence type="ECO:0000256" key="1">
    <source>
        <dbReference type="SAM" id="MobiDB-lite"/>
    </source>
</evidence>
<feature type="transmembrane region" description="Helical" evidence="2">
    <location>
        <begin position="31"/>
        <end position="50"/>
    </location>
</feature>
<evidence type="ECO:0000313" key="4">
    <source>
        <dbReference type="Proteomes" id="UP001201262"/>
    </source>
</evidence>
<dbReference type="RefSeq" id="XP_046069572.1">
    <property type="nucleotide sequence ID" value="XM_046213206.1"/>
</dbReference>
<dbReference type="SMART" id="SM00855">
    <property type="entry name" value="PGAM"/>
    <property type="match status" value="1"/>
</dbReference>
<dbReference type="InterPro" id="IPR050275">
    <property type="entry name" value="PGM_Phosphatase"/>
</dbReference>
<protein>
    <submittedName>
        <fullName evidence="3">Phosphoglycerate mutase family protein</fullName>
    </submittedName>
</protein>
<keyword evidence="2" id="KW-1133">Transmembrane helix</keyword>
<dbReference type="GO" id="GO:0005737">
    <property type="term" value="C:cytoplasm"/>
    <property type="evidence" value="ECO:0007669"/>
    <property type="project" value="TreeGrafter"/>
</dbReference>
<keyword evidence="4" id="KW-1185">Reference proteome</keyword>
<dbReference type="PANTHER" id="PTHR48100:SF1">
    <property type="entry name" value="HISTIDINE PHOSPHATASE FAMILY PROTEIN-RELATED"/>
    <property type="match status" value="1"/>
</dbReference>
<dbReference type="InterPro" id="IPR029033">
    <property type="entry name" value="His_PPase_superfam"/>
</dbReference>
<dbReference type="InterPro" id="IPR013078">
    <property type="entry name" value="His_Pase_superF_clade-1"/>
</dbReference>
<evidence type="ECO:0000256" key="2">
    <source>
        <dbReference type="SAM" id="Phobius"/>
    </source>
</evidence>
<dbReference type="GO" id="GO:0016791">
    <property type="term" value="F:phosphatase activity"/>
    <property type="evidence" value="ECO:0007669"/>
    <property type="project" value="TreeGrafter"/>
</dbReference>
<feature type="region of interest" description="Disordered" evidence="1">
    <location>
        <begin position="339"/>
        <end position="365"/>
    </location>
</feature>
<dbReference type="Gene3D" id="3.40.50.1240">
    <property type="entry name" value="Phosphoglycerate mutase-like"/>
    <property type="match status" value="1"/>
</dbReference>
<name>A0AAD4KRC6_9EURO</name>
<evidence type="ECO:0000313" key="3">
    <source>
        <dbReference type="EMBL" id="KAH8693902.1"/>
    </source>
</evidence>
<organism evidence="3 4">
    <name type="scientific">Talaromyces proteolyticus</name>
    <dbReference type="NCBI Taxonomy" id="1131652"/>
    <lineage>
        <taxon>Eukaryota</taxon>
        <taxon>Fungi</taxon>
        <taxon>Dikarya</taxon>
        <taxon>Ascomycota</taxon>
        <taxon>Pezizomycotina</taxon>
        <taxon>Eurotiomycetes</taxon>
        <taxon>Eurotiomycetidae</taxon>
        <taxon>Eurotiales</taxon>
        <taxon>Trichocomaceae</taxon>
        <taxon>Talaromyces</taxon>
        <taxon>Talaromyces sect. Bacilispori</taxon>
    </lineage>
</organism>
<reference evidence="3" key="1">
    <citation type="submission" date="2021-12" db="EMBL/GenBank/DDBJ databases">
        <title>Convergent genome expansion in fungi linked to evolution of root-endophyte symbiosis.</title>
        <authorList>
            <consortium name="DOE Joint Genome Institute"/>
            <person name="Ke Y.-H."/>
            <person name="Bonito G."/>
            <person name="Liao H.-L."/>
            <person name="Looney B."/>
            <person name="Rojas-Flechas A."/>
            <person name="Nash J."/>
            <person name="Hameed K."/>
            <person name="Schadt C."/>
            <person name="Martin F."/>
            <person name="Crous P.W."/>
            <person name="Miettinen O."/>
            <person name="Magnuson J.K."/>
            <person name="Labbe J."/>
            <person name="Jacobson D."/>
            <person name="Doktycz M.J."/>
            <person name="Veneault-Fourrey C."/>
            <person name="Kuo A."/>
            <person name="Mondo S."/>
            <person name="Calhoun S."/>
            <person name="Riley R."/>
            <person name="Ohm R."/>
            <person name="LaButti K."/>
            <person name="Andreopoulos B."/>
            <person name="Pangilinan J."/>
            <person name="Nolan M."/>
            <person name="Tritt A."/>
            <person name="Clum A."/>
            <person name="Lipzen A."/>
            <person name="Daum C."/>
            <person name="Barry K."/>
            <person name="Grigoriev I.V."/>
            <person name="Vilgalys R."/>
        </authorList>
    </citation>
    <scope>NUCLEOTIDE SEQUENCE</scope>
    <source>
        <strain evidence="3">PMI_201</strain>
    </source>
</reference>
<gene>
    <name evidence="3" type="ORF">BGW36DRAFT_345765</name>
</gene>
<dbReference type="EMBL" id="JAJTJA010000009">
    <property type="protein sequence ID" value="KAH8693902.1"/>
    <property type="molecule type" value="Genomic_DNA"/>
</dbReference>
<dbReference type="GeneID" id="70243493"/>
<dbReference type="CDD" id="cd07067">
    <property type="entry name" value="HP_PGM_like"/>
    <property type="match status" value="1"/>
</dbReference>
<dbReference type="SUPFAM" id="SSF53254">
    <property type="entry name" value="Phosphoglycerate mutase-like"/>
    <property type="match status" value="1"/>
</dbReference>
<accession>A0AAD4KRC6</accession>
<dbReference type="AlphaFoldDB" id="A0AAD4KRC6"/>
<dbReference type="Proteomes" id="UP001201262">
    <property type="component" value="Unassembled WGS sequence"/>
</dbReference>
<feature type="compositionally biased region" description="Basic and acidic residues" evidence="1">
    <location>
        <begin position="339"/>
        <end position="360"/>
    </location>
</feature>
<proteinExistence type="predicted"/>
<comment type="caution">
    <text evidence="3">The sequence shown here is derived from an EMBL/GenBank/DDBJ whole genome shotgun (WGS) entry which is preliminary data.</text>
</comment>
<dbReference type="Pfam" id="PF00300">
    <property type="entry name" value="His_Phos_1"/>
    <property type="match status" value="1"/>
</dbReference>
<keyword evidence="2" id="KW-0812">Transmembrane</keyword>
<dbReference type="PANTHER" id="PTHR48100">
    <property type="entry name" value="BROAD-SPECIFICITY PHOSPHATASE YOR283W-RELATED"/>
    <property type="match status" value="1"/>
</dbReference>